<evidence type="ECO:0000256" key="2">
    <source>
        <dbReference type="ARBA" id="ARBA00007163"/>
    </source>
</evidence>
<keyword evidence="3" id="KW-0805">Transcription regulation</keyword>
<evidence type="ECO:0000256" key="7">
    <source>
        <dbReference type="ARBA" id="ARBA00023242"/>
    </source>
</evidence>
<dbReference type="PANTHER" id="PTHR46714">
    <property type="entry name" value="TRANSCRIPTIONAL ACTIVATOR HAC1"/>
    <property type="match status" value="1"/>
</dbReference>
<keyword evidence="5" id="KW-0804">Transcription</keyword>
<feature type="coiled-coil region" evidence="8">
    <location>
        <begin position="105"/>
        <end position="160"/>
    </location>
</feature>
<dbReference type="EMBL" id="PQFF01000032">
    <property type="protein sequence ID" value="RHZ87434.1"/>
    <property type="molecule type" value="Genomic_DNA"/>
</dbReference>
<keyword evidence="11" id="KW-1185">Reference proteome</keyword>
<keyword evidence="8" id="KW-0175">Coiled coil</keyword>
<evidence type="ECO:0000256" key="5">
    <source>
        <dbReference type="ARBA" id="ARBA00023163"/>
    </source>
</evidence>
<dbReference type="AlphaFoldDB" id="A0A397JQH8"/>
<evidence type="ECO:0000256" key="3">
    <source>
        <dbReference type="ARBA" id="ARBA00023015"/>
    </source>
</evidence>
<dbReference type="InterPro" id="IPR004826">
    <property type="entry name" value="bZIP_Maf"/>
</dbReference>
<dbReference type="CDD" id="cd14686">
    <property type="entry name" value="bZIP"/>
    <property type="match status" value="1"/>
</dbReference>
<evidence type="ECO:0000313" key="10">
    <source>
        <dbReference type="EMBL" id="RHZ87434.1"/>
    </source>
</evidence>
<dbReference type="InterPro" id="IPR044280">
    <property type="entry name" value="Hac1/HY5"/>
</dbReference>
<dbReference type="GO" id="GO:0006986">
    <property type="term" value="P:response to unfolded protein"/>
    <property type="evidence" value="ECO:0007669"/>
    <property type="project" value="UniProtKB-KW"/>
</dbReference>
<dbReference type="STRING" id="1348612.A0A397JQH8"/>
<keyword evidence="6" id="KW-0834">Unfolded protein response</keyword>
<name>A0A397JQH8_9GLOM</name>
<evidence type="ECO:0000256" key="4">
    <source>
        <dbReference type="ARBA" id="ARBA00023125"/>
    </source>
</evidence>
<evidence type="ECO:0000313" key="11">
    <source>
        <dbReference type="Proteomes" id="UP000266861"/>
    </source>
</evidence>
<dbReference type="Gene3D" id="1.20.5.170">
    <property type="match status" value="1"/>
</dbReference>
<evidence type="ECO:0000256" key="1">
    <source>
        <dbReference type="ARBA" id="ARBA00004123"/>
    </source>
</evidence>
<gene>
    <name evidence="10" type="ORF">Glove_34g96</name>
</gene>
<dbReference type="InterPro" id="IPR004827">
    <property type="entry name" value="bZIP"/>
</dbReference>
<dbReference type="SUPFAM" id="SSF57959">
    <property type="entry name" value="Leucine zipper domain"/>
    <property type="match status" value="1"/>
</dbReference>
<keyword evidence="4" id="KW-0238">DNA-binding</keyword>
<keyword evidence="7" id="KW-0539">Nucleus</keyword>
<evidence type="ECO:0000259" key="9">
    <source>
        <dbReference type="PROSITE" id="PS50217"/>
    </source>
</evidence>
<accession>A0A397JQH8</accession>
<comment type="subcellular location">
    <subcellularLocation>
        <location evidence="1">Nucleus</location>
    </subcellularLocation>
</comment>
<dbReference type="GO" id="GO:0000981">
    <property type="term" value="F:DNA-binding transcription factor activity, RNA polymerase II-specific"/>
    <property type="evidence" value="ECO:0007669"/>
    <property type="project" value="InterPro"/>
</dbReference>
<reference evidence="10 11" key="1">
    <citation type="submission" date="2018-08" db="EMBL/GenBank/DDBJ databases">
        <title>Genome and evolution of the arbuscular mycorrhizal fungus Diversispora epigaea (formerly Glomus versiforme) and its bacterial endosymbionts.</title>
        <authorList>
            <person name="Sun X."/>
            <person name="Fei Z."/>
            <person name="Harrison M."/>
        </authorList>
    </citation>
    <scope>NUCLEOTIDE SEQUENCE [LARGE SCALE GENOMIC DNA]</scope>
    <source>
        <strain evidence="10 11">IT104</strain>
    </source>
</reference>
<evidence type="ECO:0000256" key="6">
    <source>
        <dbReference type="ARBA" id="ARBA00023230"/>
    </source>
</evidence>
<comment type="caution">
    <text evidence="10">The sequence shown here is derived from an EMBL/GenBank/DDBJ whole genome shotgun (WGS) entry which is preliminary data.</text>
</comment>
<dbReference type="GO" id="GO:0045944">
    <property type="term" value="P:positive regulation of transcription by RNA polymerase II"/>
    <property type="evidence" value="ECO:0007669"/>
    <property type="project" value="InterPro"/>
</dbReference>
<dbReference type="InterPro" id="IPR046347">
    <property type="entry name" value="bZIP_sf"/>
</dbReference>
<dbReference type="OrthoDB" id="2400924at2759"/>
<proteinExistence type="inferred from homology"/>
<dbReference type="PROSITE" id="PS50217">
    <property type="entry name" value="BZIP"/>
    <property type="match status" value="1"/>
</dbReference>
<dbReference type="Proteomes" id="UP000266861">
    <property type="component" value="Unassembled WGS sequence"/>
</dbReference>
<dbReference type="PROSITE" id="PS00036">
    <property type="entry name" value="BZIP_BASIC"/>
    <property type="match status" value="1"/>
</dbReference>
<dbReference type="PANTHER" id="PTHR46714:SF6">
    <property type="entry name" value="TRANSCRIPTIONAL ACTIVATOR HAC1"/>
    <property type="match status" value="1"/>
</dbReference>
<protein>
    <recommendedName>
        <fullName evidence="9">BZIP domain-containing protein</fullName>
    </recommendedName>
</protein>
<evidence type="ECO:0000256" key="8">
    <source>
        <dbReference type="SAM" id="Coils"/>
    </source>
</evidence>
<organism evidence="10 11">
    <name type="scientific">Diversispora epigaea</name>
    <dbReference type="NCBI Taxonomy" id="1348612"/>
    <lineage>
        <taxon>Eukaryota</taxon>
        <taxon>Fungi</taxon>
        <taxon>Fungi incertae sedis</taxon>
        <taxon>Mucoromycota</taxon>
        <taxon>Glomeromycotina</taxon>
        <taxon>Glomeromycetes</taxon>
        <taxon>Diversisporales</taxon>
        <taxon>Diversisporaceae</taxon>
        <taxon>Diversispora</taxon>
    </lineage>
</organism>
<sequence length="162" mass="18574">MQKGLIKKTKKGFEHTQPLNKIGYDTETINVTWKPLLPRPPISSSSIRLSPMTSTTNSFTLETPPDTCTPISTTKVNSNLMPILLEAAAEAALRDKRQERMVKNRAAAYESRKRKREQAERLTAENEEMKERIINLEVKIAELTRENERYKRIFAEKEGKGE</sequence>
<dbReference type="GO" id="GO:0003677">
    <property type="term" value="F:DNA binding"/>
    <property type="evidence" value="ECO:0007669"/>
    <property type="project" value="UniProtKB-KW"/>
</dbReference>
<dbReference type="GO" id="GO:0005634">
    <property type="term" value="C:nucleus"/>
    <property type="evidence" value="ECO:0007669"/>
    <property type="project" value="UniProtKB-SubCell"/>
</dbReference>
<dbReference type="Pfam" id="PF03131">
    <property type="entry name" value="bZIP_Maf"/>
    <property type="match status" value="1"/>
</dbReference>
<feature type="domain" description="BZIP" evidence="9">
    <location>
        <begin position="94"/>
        <end position="157"/>
    </location>
</feature>
<comment type="similarity">
    <text evidence="2">Belongs to the bZIP family.</text>
</comment>